<dbReference type="PIRSF" id="PIRSF016821">
    <property type="entry name" value="HSP15"/>
    <property type="match status" value="1"/>
</dbReference>
<dbReference type="RefSeq" id="WP_084090943.1">
    <property type="nucleotide sequence ID" value="NZ_FWXD01000012.1"/>
</dbReference>
<keyword evidence="7" id="KW-0346">Stress response</keyword>
<dbReference type="SUPFAM" id="SSF55174">
    <property type="entry name" value="Alpha-L RNA-binding motif"/>
    <property type="match status" value="1"/>
</dbReference>
<dbReference type="GO" id="GO:0003727">
    <property type="term" value="F:single-stranded RNA binding"/>
    <property type="evidence" value="ECO:0007669"/>
    <property type="project" value="InterPro"/>
</dbReference>
<evidence type="ECO:0000256" key="3">
    <source>
        <dbReference type="ARBA" id="ARBA00023125"/>
    </source>
</evidence>
<keyword evidence="8" id="KW-1185">Reference proteome</keyword>
<sequence length="135" mass="15384">MKDNDADKVRVDKWLWAARFYKTRSLATDAVEAGHVHLNGERPKPARALKPGDRLRIYATHGEFEVVVKGLSGQRGPAAVAVTLYEETPESLARRAQSKELQAMAPHFDHPDVKGRPTKKWRRELSQFQRKQGRD</sequence>
<dbReference type="SMART" id="SM00363">
    <property type="entry name" value="S4"/>
    <property type="match status" value="1"/>
</dbReference>
<dbReference type="STRING" id="1121001.SAMN02745857_02291"/>
<evidence type="ECO:0000256" key="1">
    <source>
        <dbReference type="ARBA" id="ARBA00008396"/>
    </source>
</evidence>
<feature type="domain" description="RNA-binding S4" evidence="6">
    <location>
        <begin position="9"/>
        <end position="72"/>
    </location>
</feature>
<accession>A0A1W1XPL7</accession>
<keyword evidence="3" id="KW-0238">DNA-binding</keyword>
<name>A0A1W1XPL7_9NEIS</name>
<dbReference type="AlphaFoldDB" id="A0A1W1XPL7"/>
<dbReference type="GO" id="GO:0034605">
    <property type="term" value="P:cellular response to heat"/>
    <property type="evidence" value="ECO:0007669"/>
    <property type="project" value="InterPro"/>
</dbReference>
<organism evidence="7 8">
    <name type="scientific">Andreprevotia lacus DSM 23236</name>
    <dbReference type="NCBI Taxonomy" id="1121001"/>
    <lineage>
        <taxon>Bacteria</taxon>
        <taxon>Pseudomonadati</taxon>
        <taxon>Pseudomonadota</taxon>
        <taxon>Betaproteobacteria</taxon>
        <taxon>Neisseriales</taxon>
        <taxon>Chitinibacteraceae</taxon>
        <taxon>Andreprevotia</taxon>
    </lineage>
</organism>
<evidence type="ECO:0000259" key="6">
    <source>
        <dbReference type="SMART" id="SM00363"/>
    </source>
</evidence>
<reference evidence="7 8" key="1">
    <citation type="submission" date="2017-04" db="EMBL/GenBank/DDBJ databases">
        <authorList>
            <person name="Afonso C.L."/>
            <person name="Miller P.J."/>
            <person name="Scott M.A."/>
            <person name="Spackman E."/>
            <person name="Goraichik I."/>
            <person name="Dimitrov K.M."/>
            <person name="Suarez D.L."/>
            <person name="Swayne D.E."/>
        </authorList>
    </citation>
    <scope>NUCLEOTIDE SEQUENCE [LARGE SCALE GENOMIC DNA]</scope>
    <source>
        <strain evidence="7 8">DSM 23236</strain>
    </source>
</reference>
<dbReference type="PROSITE" id="PS50889">
    <property type="entry name" value="S4"/>
    <property type="match status" value="1"/>
</dbReference>
<dbReference type="Proteomes" id="UP000192761">
    <property type="component" value="Unassembled WGS sequence"/>
</dbReference>
<dbReference type="EMBL" id="FWXD01000012">
    <property type="protein sequence ID" value="SMC25805.1"/>
    <property type="molecule type" value="Genomic_DNA"/>
</dbReference>
<evidence type="ECO:0000313" key="7">
    <source>
        <dbReference type="EMBL" id="SMC25805.1"/>
    </source>
</evidence>
<comment type="similarity">
    <text evidence="1">Belongs to the HSP15 family.</text>
</comment>
<evidence type="ECO:0000256" key="5">
    <source>
        <dbReference type="SAM" id="MobiDB-lite"/>
    </source>
</evidence>
<feature type="region of interest" description="Disordered" evidence="5">
    <location>
        <begin position="94"/>
        <end position="135"/>
    </location>
</feature>
<dbReference type="InterPro" id="IPR036986">
    <property type="entry name" value="S4_RNA-bd_sf"/>
</dbReference>
<gene>
    <name evidence="7" type="ORF">SAMN02745857_02291</name>
</gene>
<dbReference type="InterPro" id="IPR025708">
    <property type="entry name" value="HSP15"/>
</dbReference>
<protein>
    <submittedName>
        <fullName evidence="7">Ribosome-associated heat shock protein Hsp15</fullName>
    </submittedName>
</protein>
<feature type="compositionally biased region" description="Polar residues" evidence="5">
    <location>
        <begin position="126"/>
        <end position="135"/>
    </location>
</feature>
<dbReference type="OrthoDB" id="9797176at2"/>
<dbReference type="Pfam" id="PF01479">
    <property type="entry name" value="S4"/>
    <property type="match status" value="1"/>
</dbReference>
<dbReference type="Gene3D" id="3.10.290.10">
    <property type="entry name" value="RNA-binding S4 domain"/>
    <property type="match status" value="1"/>
</dbReference>
<proteinExistence type="inferred from homology"/>
<evidence type="ECO:0000313" key="8">
    <source>
        <dbReference type="Proteomes" id="UP000192761"/>
    </source>
</evidence>
<dbReference type="GO" id="GO:0003677">
    <property type="term" value="F:DNA binding"/>
    <property type="evidence" value="ECO:0007669"/>
    <property type="project" value="UniProtKB-KW"/>
</dbReference>
<dbReference type="InterPro" id="IPR002942">
    <property type="entry name" value="S4_RNA-bd"/>
</dbReference>
<evidence type="ECO:0000256" key="4">
    <source>
        <dbReference type="PROSITE-ProRule" id="PRU00182"/>
    </source>
</evidence>
<dbReference type="CDD" id="cd00165">
    <property type="entry name" value="S4"/>
    <property type="match status" value="1"/>
</dbReference>
<keyword evidence="2 4" id="KW-0694">RNA-binding</keyword>
<evidence type="ECO:0000256" key="2">
    <source>
        <dbReference type="ARBA" id="ARBA00022884"/>
    </source>
</evidence>
<dbReference type="GO" id="GO:0043023">
    <property type="term" value="F:ribosomal large subunit binding"/>
    <property type="evidence" value="ECO:0007669"/>
    <property type="project" value="InterPro"/>
</dbReference>